<dbReference type="Gene3D" id="1.10.357.10">
    <property type="entry name" value="Tetracycline Repressor, domain 2"/>
    <property type="match status" value="1"/>
</dbReference>
<reference evidence="3" key="1">
    <citation type="submission" date="2020-05" db="EMBL/GenBank/DDBJ databases">
        <authorList>
            <person name="Chiriac C."/>
            <person name="Salcher M."/>
            <person name="Ghai R."/>
            <person name="Kavagutti S V."/>
        </authorList>
    </citation>
    <scope>NUCLEOTIDE SEQUENCE</scope>
</reference>
<dbReference type="InterPro" id="IPR009057">
    <property type="entry name" value="Homeodomain-like_sf"/>
</dbReference>
<gene>
    <name evidence="3" type="ORF">UFOPK1835_01331</name>
</gene>
<dbReference type="AlphaFoldDB" id="A0A6J6HTS8"/>
<sequence>MSTIPKPIRYSRAQATQMFLDASIELIDTKPIPDITVQEIATMVGLNHGYVHRYFGTRVDLFTAVADELARLLLDSVSAEQERRTNAGDQREPFDQSLIALARPLALKRLHVIQYLLAAGVDPARFGEESRAIIELGTQQLISIGMSPRMATAQAIKTNVLLWAREALTPSFGLNDAEVDDVAALTLIELANADALSKQLGW</sequence>
<organism evidence="3">
    <name type="scientific">freshwater metagenome</name>
    <dbReference type="NCBI Taxonomy" id="449393"/>
    <lineage>
        <taxon>unclassified sequences</taxon>
        <taxon>metagenomes</taxon>
        <taxon>ecological metagenomes</taxon>
    </lineage>
</organism>
<dbReference type="Pfam" id="PF00440">
    <property type="entry name" value="TetR_N"/>
    <property type="match status" value="1"/>
</dbReference>
<protein>
    <submittedName>
        <fullName evidence="3">Unannotated protein</fullName>
    </submittedName>
</protein>
<evidence type="ECO:0000313" key="3">
    <source>
        <dbReference type="EMBL" id="CAB4614915.1"/>
    </source>
</evidence>
<dbReference type="SUPFAM" id="SSF46689">
    <property type="entry name" value="Homeodomain-like"/>
    <property type="match status" value="1"/>
</dbReference>
<dbReference type="InterPro" id="IPR001647">
    <property type="entry name" value="HTH_TetR"/>
</dbReference>
<keyword evidence="1" id="KW-0238">DNA-binding</keyword>
<evidence type="ECO:0000259" key="2">
    <source>
        <dbReference type="PROSITE" id="PS50977"/>
    </source>
</evidence>
<evidence type="ECO:0000256" key="1">
    <source>
        <dbReference type="ARBA" id="ARBA00023125"/>
    </source>
</evidence>
<proteinExistence type="predicted"/>
<name>A0A6J6HTS8_9ZZZZ</name>
<feature type="domain" description="HTH tetR-type" evidence="2">
    <location>
        <begin position="13"/>
        <end position="73"/>
    </location>
</feature>
<dbReference type="PROSITE" id="PS50977">
    <property type="entry name" value="HTH_TETR_2"/>
    <property type="match status" value="1"/>
</dbReference>
<accession>A0A6J6HTS8</accession>
<dbReference type="EMBL" id="CAEZUP010000058">
    <property type="protein sequence ID" value="CAB4614915.1"/>
    <property type="molecule type" value="Genomic_DNA"/>
</dbReference>
<dbReference type="GO" id="GO:0003677">
    <property type="term" value="F:DNA binding"/>
    <property type="evidence" value="ECO:0007669"/>
    <property type="project" value="UniProtKB-KW"/>
</dbReference>